<dbReference type="PANTHER" id="PTHR33376:SF18">
    <property type="entry name" value="2,3-DIKETO-L-GULONATE-BINDING PERIPLASMIC PROTEIN YIAO"/>
    <property type="match status" value="1"/>
</dbReference>
<evidence type="ECO:0000313" key="5">
    <source>
        <dbReference type="EMBL" id="SEO37556.1"/>
    </source>
</evidence>
<feature type="signal peptide" evidence="4">
    <location>
        <begin position="1"/>
        <end position="23"/>
    </location>
</feature>
<dbReference type="Pfam" id="PF03480">
    <property type="entry name" value="DctP"/>
    <property type="match status" value="1"/>
</dbReference>
<dbReference type="InterPro" id="IPR038404">
    <property type="entry name" value="TRAP_DctP_sf"/>
</dbReference>
<evidence type="ECO:0000256" key="2">
    <source>
        <dbReference type="ARBA" id="ARBA00022729"/>
    </source>
</evidence>
<dbReference type="GO" id="GO:0055085">
    <property type="term" value="P:transmembrane transport"/>
    <property type="evidence" value="ECO:0007669"/>
    <property type="project" value="InterPro"/>
</dbReference>
<dbReference type="Gene3D" id="3.40.190.170">
    <property type="entry name" value="Bacterial extracellular solute-binding protein, family 7"/>
    <property type="match status" value="1"/>
</dbReference>
<accession>A0A1H8P6R5</accession>
<comment type="subcellular location">
    <subcellularLocation>
        <location evidence="1">Periplasm</location>
    </subcellularLocation>
</comment>
<protein>
    <submittedName>
        <fullName evidence="5">Tripartite ATP-independent transporter solute receptor, DctP family</fullName>
    </submittedName>
</protein>
<dbReference type="EMBL" id="FODS01000004">
    <property type="protein sequence ID" value="SEO37556.1"/>
    <property type="molecule type" value="Genomic_DNA"/>
</dbReference>
<keyword evidence="5" id="KW-0675">Receptor</keyword>
<evidence type="ECO:0000256" key="1">
    <source>
        <dbReference type="ARBA" id="ARBA00004418"/>
    </source>
</evidence>
<dbReference type="RefSeq" id="WP_093116253.1">
    <property type="nucleotide sequence ID" value="NZ_FODS01000004.1"/>
</dbReference>
<keyword evidence="6" id="KW-1185">Reference proteome</keyword>
<dbReference type="InterPro" id="IPR018389">
    <property type="entry name" value="DctP_fam"/>
</dbReference>
<proteinExistence type="predicted"/>
<dbReference type="GO" id="GO:0030288">
    <property type="term" value="C:outer membrane-bounded periplasmic space"/>
    <property type="evidence" value="ECO:0007669"/>
    <property type="project" value="InterPro"/>
</dbReference>
<name>A0A1H8P6R5_9RHOB</name>
<keyword evidence="2 4" id="KW-0732">Signal</keyword>
<dbReference type="OrthoDB" id="8673861at2"/>
<dbReference type="NCBIfam" id="NF037995">
    <property type="entry name" value="TRAP_S1"/>
    <property type="match status" value="1"/>
</dbReference>
<evidence type="ECO:0000256" key="3">
    <source>
        <dbReference type="ARBA" id="ARBA00022764"/>
    </source>
</evidence>
<dbReference type="GO" id="GO:0030246">
    <property type="term" value="F:carbohydrate binding"/>
    <property type="evidence" value="ECO:0007669"/>
    <property type="project" value="TreeGrafter"/>
</dbReference>
<feature type="chain" id="PRO_5011766337" evidence="4">
    <location>
        <begin position="24"/>
        <end position="347"/>
    </location>
</feature>
<reference evidence="5 6" key="1">
    <citation type="submission" date="2016-10" db="EMBL/GenBank/DDBJ databases">
        <authorList>
            <person name="de Groot N.N."/>
        </authorList>
    </citation>
    <scope>NUCLEOTIDE SEQUENCE [LARGE SCALE GENOMIC DNA]</scope>
    <source>
        <strain evidence="5 6">DSM 27842</strain>
    </source>
</reference>
<sequence>MKTIASAFFATALTAIVAVPAWAQSVTITLAHEEPADTATSAAHMSATVFKSIVESLSNGDMAVDIQASSALGNQRERMELTQAGIIQVNIASIGGLAQFYPAINGLELPFVFPNEVVAERVFDGPFGQTLSDELSAATGLRLLAVTAGDFYVFTNGTRAVKTPEDMKGLKVRTMSVPSHVALMDALGAAATPVPWDELYGALETGVVDAQHNPVPIIAIGNLQEVQSYATITNHLYGADWWVTSEDFLSSLTPEQKRIFTTGAESAKVAGRGAKMALRATQFGNEFLKNAGIEVYAPSADELAAFRNIAIPAVTATMEAEFGAEAVALGKDLQEAVKTAEKDLYAD</sequence>
<evidence type="ECO:0000256" key="4">
    <source>
        <dbReference type="SAM" id="SignalP"/>
    </source>
</evidence>
<evidence type="ECO:0000313" key="6">
    <source>
        <dbReference type="Proteomes" id="UP000198893"/>
    </source>
</evidence>
<dbReference type="AlphaFoldDB" id="A0A1H8P6R5"/>
<dbReference type="PIRSF" id="PIRSF006470">
    <property type="entry name" value="DctB"/>
    <property type="match status" value="1"/>
</dbReference>
<gene>
    <name evidence="5" type="ORF">SAMN04490248_104161</name>
</gene>
<dbReference type="PANTHER" id="PTHR33376">
    <property type="match status" value="1"/>
</dbReference>
<keyword evidence="3" id="KW-0574">Periplasm</keyword>
<dbReference type="Proteomes" id="UP000198893">
    <property type="component" value="Unassembled WGS sequence"/>
</dbReference>
<organism evidence="5 6">
    <name type="scientific">Salinihabitans flavidus</name>
    <dbReference type="NCBI Taxonomy" id="569882"/>
    <lineage>
        <taxon>Bacteria</taxon>
        <taxon>Pseudomonadati</taxon>
        <taxon>Pseudomonadota</taxon>
        <taxon>Alphaproteobacteria</taxon>
        <taxon>Rhodobacterales</taxon>
        <taxon>Roseobacteraceae</taxon>
        <taxon>Salinihabitans</taxon>
    </lineage>
</organism>
<dbReference type="InterPro" id="IPR004682">
    <property type="entry name" value="TRAP_DctP"/>
</dbReference>
<dbReference type="STRING" id="569882.SAMN04490248_104161"/>